<evidence type="ECO:0000313" key="2">
    <source>
        <dbReference type="Proteomes" id="UP000001805"/>
    </source>
</evidence>
<dbReference type="RefSeq" id="XP_958242.1">
    <property type="nucleotide sequence ID" value="XM_953149.1"/>
</dbReference>
<accession>Q7S0Z4</accession>
<dbReference type="KEGG" id="ncr:NCU09150"/>
<proteinExistence type="predicted"/>
<evidence type="ECO:0000313" key="1">
    <source>
        <dbReference type="EMBL" id="EAA29006.1"/>
    </source>
</evidence>
<dbReference type="VEuPathDB" id="FungiDB:NCU09150"/>
<name>Q7S0Z4_NEUCR</name>
<keyword evidence="2" id="KW-1185">Reference proteome</keyword>
<gene>
    <name evidence="1" type="ORF">NCU09150</name>
</gene>
<dbReference type="HOGENOM" id="CLU_1652642_0_0_1"/>
<dbReference type="EMBL" id="CM002238">
    <property type="protein sequence ID" value="EAA29006.1"/>
    <property type="molecule type" value="Genomic_DNA"/>
</dbReference>
<sequence>MYKFGTRNGDITTCTKVPLRLPLPRFINDAAVLLHCLRGFNKPSPRRPPSRHCQVFIDVGGGDTILRRGTGGARWAGGSTRSTTGISKVATCILHRVPVLVDGVVGSVVTLRGVAHRVFGGVKGDFVTMPAHRLLNGAVFVGGNGAMNTGECGRIEEEKS</sequence>
<protein>
    <submittedName>
        <fullName evidence="1">Uncharacterized protein</fullName>
    </submittedName>
</protein>
<dbReference type="AlphaFoldDB" id="Q7S0Z4"/>
<reference evidence="1 2" key="1">
    <citation type="journal article" date="2003" name="Nature">
        <title>The genome sequence of the filamentous fungus Neurospora crassa.</title>
        <authorList>
            <person name="Galagan J.E."/>
            <person name="Calvo S.E."/>
            <person name="Borkovich K.A."/>
            <person name="Selker E.U."/>
            <person name="Read N.D."/>
            <person name="Jaffe D."/>
            <person name="FitzHugh W."/>
            <person name="Ma L.J."/>
            <person name="Smirnov S."/>
            <person name="Purcell S."/>
            <person name="Rehman B."/>
            <person name="Elkins T."/>
            <person name="Engels R."/>
            <person name="Wang S."/>
            <person name="Nielsen C.B."/>
            <person name="Butler J."/>
            <person name="Endrizzi M."/>
            <person name="Qui D."/>
            <person name="Ianakiev P."/>
            <person name="Bell-Pedersen D."/>
            <person name="Nelson M.A."/>
            <person name="Werner-Washburne M."/>
            <person name="Selitrennikoff C.P."/>
            <person name="Kinsey J.A."/>
            <person name="Braun E.L."/>
            <person name="Zelter A."/>
            <person name="Schulte U."/>
            <person name="Kothe G.O."/>
            <person name="Jedd G."/>
            <person name="Mewes W."/>
            <person name="Staben C."/>
            <person name="Marcotte E."/>
            <person name="Greenberg D."/>
            <person name="Roy A."/>
            <person name="Foley K."/>
            <person name="Naylor J."/>
            <person name="Stange-Thomann N."/>
            <person name="Barrett R."/>
            <person name="Gnerre S."/>
            <person name="Kamal M."/>
            <person name="Kamvysselis M."/>
            <person name="Mauceli E."/>
            <person name="Bielke C."/>
            <person name="Rudd S."/>
            <person name="Frishman D."/>
            <person name="Krystofova S."/>
            <person name="Rasmussen C."/>
            <person name="Metzenberg R.L."/>
            <person name="Perkins D.D."/>
            <person name="Kroken S."/>
            <person name="Cogoni C."/>
            <person name="Macino G."/>
            <person name="Catcheside D."/>
            <person name="Li W."/>
            <person name="Pratt R.J."/>
            <person name="Osmani S.A."/>
            <person name="DeSouza C.P."/>
            <person name="Glass L."/>
            <person name="Orbach M.J."/>
            <person name="Berglund J.A."/>
            <person name="Voelker R."/>
            <person name="Yarden O."/>
            <person name="Plamann M."/>
            <person name="Seiler S."/>
            <person name="Dunlap J."/>
            <person name="Radford A."/>
            <person name="Aramayo R."/>
            <person name="Natvig D.O."/>
            <person name="Alex L.A."/>
            <person name="Mannhaupt G."/>
            <person name="Ebbole D.J."/>
            <person name="Freitag M."/>
            <person name="Paulsen I."/>
            <person name="Sachs M.S."/>
            <person name="Lander E.S."/>
            <person name="Nusbaum C."/>
            <person name="Birren B."/>
        </authorList>
    </citation>
    <scope>NUCLEOTIDE SEQUENCE [LARGE SCALE GENOMIC DNA]</scope>
    <source>
        <strain evidence="2">ATCC 24698 / 74-OR23-1A / CBS 708.71 / DSM 1257 / FGSC 987</strain>
    </source>
</reference>
<dbReference type="PaxDb" id="5141-EFNCRP00000009018"/>
<organism evidence="1 2">
    <name type="scientific">Neurospora crassa (strain ATCC 24698 / 74-OR23-1A / CBS 708.71 / DSM 1257 / FGSC 987)</name>
    <dbReference type="NCBI Taxonomy" id="367110"/>
    <lineage>
        <taxon>Eukaryota</taxon>
        <taxon>Fungi</taxon>
        <taxon>Dikarya</taxon>
        <taxon>Ascomycota</taxon>
        <taxon>Pezizomycotina</taxon>
        <taxon>Sordariomycetes</taxon>
        <taxon>Sordariomycetidae</taxon>
        <taxon>Sordariales</taxon>
        <taxon>Sordariaceae</taxon>
        <taxon>Neurospora</taxon>
    </lineage>
</organism>
<dbReference type="GeneID" id="3874391"/>
<dbReference type="InParanoid" id="Q7S0Z4"/>
<dbReference type="Proteomes" id="UP000001805">
    <property type="component" value="Chromosome 3, Linkage Group III"/>
</dbReference>